<accession>A0ACC2X646</accession>
<name>A0ACC2X646_9TREE</name>
<protein>
    <submittedName>
        <fullName evidence="1">Uncharacterized protein</fullName>
    </submittedName>
</protein>
<dbReference type="EMBL" id="JASBWU010000008">
    <property type="protein sequence ID" value="KAJ9119530.1"/>
    <property type="molecule type" value="Genomic_DNA"/>
</dbReference>
<reference evidence="1" key="1">
    <citation type="submission" date="2023-04" db="EMBL/GenBank/DDBJ databases">
        <title>Draft Genome sequencing of Naganishia species isolated from polar environments using Oxford Nanopore Technology.</title>
        <authorList>
            <person name="Leo P."/>
            <person name="Venkateswaran K."/>
        </authorList>
    </citation>
    <scope>NUCLEOTIDE SEQUENCE</scope>
    <source>
        <strain evidence="1">MNA-CCFEE 5425</strain>
    </source>
</reference>
<sequence length="308" mass="33948">MGFSQSYGPAKDEESLQTLATAVELGCTFWDSAAVYGVGHNESLLGRFFKENPGSREKVFLASKCGLEVGTTVVSEAAAHMKADHRTLSWCDFEAKKTEMKVNNSAAHIKQYIEGSIERLGSAPDLYYLHRIEPGRPLEESINALNDLKKAGKFAHIDALQIEYSPWFTDHEQNGLIDTAKELGVSIIAFSPLGKGILTGAIHSASDFKDGDFRKNIPRFSQENLSTNMRIVREFQKLAEKKGCTSGQLALAWVIAQGAIPIPGTKSADRLTENFGARNVDLSKNSSRNFGNLWKRPNHRVTGTPMRT</sequence>
<gene>
    <name evidence="1" type="ORF">QFC22_003239</name>
</gene>
<keyword evidence="2" id="KW-1185">Reference proteome</keyword>
<evidence type="ECO:0000313" key="2">
    <source>
        <dbReference type="Proteomes" id="UP001243375"/>
    </source>
</evidence>
<dbReference type="Proteomes" id="UP001243375">
    <property type="component" value="Unassembled WGS sequence"/>
</dbReference>
<organism evidence="1 2">
    <name type="scientific">Naganishia vaughanmartiniae</name>
    <dbReference type="NCBI Taxonomy" id="1424756"/>
    <lineage>
        <taxon>Eukaryota</taxon>
        <taxon>Fungi</taxon>
        <taxon>Dikarya</taxon>
        <taxon>Basidiomycota</taxon>
        <taxon>Agaricomycotina</taxon>
        <taxon>Tremellomycetes</taxon>
        <taxon>Filobasidiales</taxon>
        <taxon>Filobasidiaceae</taxon>
        <taxon>Naganishia</taxon>
    </lineage>
</organism>
<evidence type="ECO:0000313" key="1">
    <source>
        <dbReference type="EMBL" id="KAJ9119530.1"/>
    </source>
</evidence>
<proteinExistence type="predicted"/>
<comment type="caution">
    <text evidence="1">The sequence shown here is derived from an EMBL/GenBank/DDBJ whole genome shotgun (WGS) entry which is preliminary data.</text>
</comment>